<feature type="transmembrane region" description="Helical" evidence="8">
    <location>
        <begin position="190"/>
        <end position="213"/>
    </location>
</feature>
<evidence type="ECO:0000256" key="4">
    <source>
        <dbReference type="ARBA" id="ARBA00022475"/>
    </source>
</evidence>
<feature type="transmembrane region" description="Helical" evidence="8">
    <location>
        <begin position="55"/>
        <end position="80"/>
    </location>
</feature>
<dbReference type="GO" id="GO:0006865">
    <property type="term" value="P:amino acid transport"/>
    <property type="evidence" value="ECO:0007669"/>
    <property type="project" value="TreeGrafter"/>
</dbReference>
<accession>A0A1G7S597</accession>
<evidence type="ECO:0000259" key="9">
    <source>
        <dbReference type="PROSITE" id="PS50928"/>
    </source>
</evidence>
<dbReference type="Proteomes" id="UP000199495">
    <property type="component" value="Unassembled WGS sequence"/>
</dbReference>
<evidence type="ECO:0000256" key="6">
    <source>
        <dbReference type="ARBA" id="ARBA00022989"/>
    </source>
</evidence>
<protein>
    <submittedName>
        <fullName evidence="10">Polar amino acid transport system permease protein</fullName>
    </submittedName>
</protein>
<dbReference type="InterPro" id="IPR035906">
    <property type="entry name" value="MetI-like_sf"/>
</dbReference>
<keyword evidence="7 8" id="KW-0472">Membrane</keyword>
<dbReference type="InterPro" id="IPR010065">
    <property type="entry name" value="AA_ABC_transptr_permease_3TM"/>
</dbReference>
<dbReference type="STRING" id="440168.SAMN04487974_101310"/>
<dbReference type="CDD" id="cd06261">
    <property type="entry name" value="TM_PBP2"/>
    <property type="match status" value="1"/>
</dbReference>
<dbReference type="InterPro" id="IPR000515">
    <property type="entry name" value="MetI-like"/>
</dbReference>
<dbReference type="PROSITE" id="PS50928">
    <property type="entry name" value="ABC_TM1"/>
    <property type="match status" value="1"/>
</dbReference>
<evidence type="ECO:0000256" key="7">
    <source>
        <dbReference type="ARBA" id="ARBA00023136"/>
    </source>
</evidence>
<evidence type="ECO:0000256" key="5">
    <source>
        <dbReference type="ARBA" id="ARBA00022692"/>
    </source>
</evidence>
<comment type="subcellular location">
    <subcellularLocation>
        <location evidence="1">Cell inner membrane</location>
        <topology evidence="1">Multi-pass membrane protein</topology>
    </subcellularLocation>
    <subcellularLocation>
        <location evidence="8">Cell membrane</location>
        <topology evidence="8">Multi-pass membrane protein</topology>
    </subcellularLocation>
</comment>
<feature type="transmembrane region" description="Helical" evidence="8">
    <location>
        <begin position="17"/>
        <end position="43"/>
    </location>
</feature>
<organism evidence="10 11">
    <name type="scientific">Pelagibacterium luteolum</name>
    <dbReference type="NCBI Taxonomy" id="440168"/>
    <lineage>
        <taxon>Bacteria</taxon>
        <taxon>Pseudomonadati</taxon>
        <taxon>Pseudomonadota</taxon>
        <taxon>Alphaproteobacteria</taxon>
        <taxon>Hyphomicrobiales</taxon>
        <taxon>Devosiaceae</taxon>
        <taxon>Pelagibacterium</taxon>
    </lineage>
</organism>
<name>A0A1G7S597_9HYPH</name>
<dbReference type="PANTHER" id="PTHR30614">
    <property type="entry name" value="MEMBRANE COMPONENT OF AMINO ACID ABC TRANSPORTER"/>
    <property type="match status" value="1"/>
</dbReference>
<gene>
    <name evidence="10" type="ORF">SAMN04487974_101310</name>
</gene>
<evidence type="ECO:0000313" key="10">
    <source>
        <dbReference type="EMBL" id="SDG18161.1"/>
    </source>
</evidence>
<dbReference type="EMBL" id="FNCS01000001">
    <property type="protein sequence ID" value="SDG18161.1"/>
    <property type="molecule type" value="Genomic_DNA"/>
</dbReference>
<evidence type="ECO:0000256" key="8">
    <source>
        <dbReference type="RuleBase" id="RU363032"/>
    </source>
</evidence>
<evidence type="ECO:0000256" key="3">
    <source>
        <dbReference type="ARBA" id="ARBA00022448"/>
    </source>
</evidence>
<dbReference type="InterPro" id="IPR043429">
    <property type="entry name" value="ArtM/GltK/GlnP/TcyL/YhdX-like"/>
</dbReference>
<evidence type="ECO:0000256" key="1">
    <source>
        <dbReference type="ARBA" id="ARBA00004429"/>
    </source>
</evidence>
<dbReference type="GO" id="GO:0022857">
    <property type="term" value="F:transmembrane transporter activity"/>
    <property type="evidence" value="ECO:0007669"/>
    <property type="project" value="InterPro"/>
</dbReference>
<dbReference type="OrthoDB" id="7341446at2"/>
<keyword evidence="5 8" id="KW-0812">Transmembrane</keyword>
<dbReference type="AlphaFoldDB" id="A0A1G7S597"/>
<dbReference type="GO" id="GO:0043190">
    <property type="term" value="C:ATP-binding cassette (ABC) transporter complex"/>
    <property type="evidence" value="ECO:0007669"/>
    <property type="project" value="InterPro"/>
</dbReference>
<dbReference type="NCBIfam" id="TIGR01726">
    <property type="entry name" value="HEQRo_perm_3TM"/>
    <property type="match status" value="1"/>
</dbReference>
<sequence length="223" mass="24190">MNYQFNFAPVINNFDQLIYGALITIQLSVGAILIGTLIAIPCAAAKTAGIKPLAWLVNVYIEVIRNTPFLVQIFFIYFSLPALGIRFDPNTAALVALSVNVGAYATEIVRAGIESINRGQVEAGKALGLKGHQIFRYIILKPALRTIYPALTSQFIYLMLTSSVVSAISATDLAAAGNNIQSATFAAFEVYLVITAMYFVLSLGFSGLFSFIGRTAFRYPLAR</sequence>
<evidence type="ECO:0000313" key="11">
    <source>
        <dbReference type="Proteomes" id="UP000199495"/>
    </source>
</evidence>
<dbReference type="RefSeq" id="WP_090590271.1">
    <property type="nucleotide sequence ID" value="NZ_FNCS01000001.1"/>
</dbReference>
<reference evidence="10 11" key="1">
    <citation type="submission" date="2016-10" db="EMBL/GenBank/DDBJ databases">
        <authorList>
            <person name="de Groot N.N."/>
        </authorList>
    </citation>
    <scope>NUCLEOTIDE SEQUENCE [LARGE SCALE GENOMIC DNA]</scope>
    <source>
        <strain evidence="10 11">CGMCC 1.10267</strain>
    </source>
</reference>
<feature type="domain" description="ABC transmembrane type-1" evidence="9">
    <location>
        <begin position="21"/>
        <end position="209"/>
    </location>
</feature>
<keyword evidence="4" id="KW-1003">Cell membrane</keyword>
<dbReference type="SUPFAM" id="SSF161098">
    <property type="entry name" value="MetI-like"/>
    <property type="match status" value="1"/>
</dbReference>
<comment type="similarity">
    <text evidence="2">Belongs to the binding-protein-dependent transport system permease family. HisMQ subfamily.</text>
</comment>
<proteinExistence type="inferred from homology"/>
<feature type="transmembrane region" description="Helical" evidence="8">
    <location>
        <begin position="146"/>
        <end position="170"/>
    </location>
</feature>
<evidence type="ECO:0000256" key="2">
    <source>
        <dbReference type="ARBA" id="ARBA00010072"/>
    </source>
</evidence>
<dbReference type="Pfam" id="PF00528">
    <property type="entry name" value="BPD_transp_1"/>
    <property type="match status" value="1"/>
</dbReference>
<dbReference type="PANTHER" id="PTHR30614:SF35">
    <property type="entry name" value="ABC TRANSPORTER PERMEASE PROTEIN"/>
    <property type="match status" value="1"/>
</dbReference>
<keyword evidence="6 8" id="KW-1133">Transmembrane helix</keyword>
<dbReference type="Gene3D" id="1.10.3720.10">
    <property type="entry name" value="MetI-like"/>
    <property type="match status" value="1"/>
</dbReference>
<keyword evidence="3 8" id="KW-0813">Transport</keyword>
<feature type="transmembrane region" description="Helical" evidence="8">
    <location>
        <begin position="92"/>
        <end position="109"/>
    </location>
</feature>
<keyword evidence="11" id="KW-1185">Reference proteome</keyword>